<protein>
    <submittedName>
        <fullName evidence="8">Uncharacterized protein</fullName>
    </submittedName>
</protein>
<dbReference type="PATRIC" id="fig|997883.3.peg.2126"/>
<keyword evidence="6 7" id="KW-0472">Membrane</keyword>
<reference evidence="8 9" key="1">
    <citation type="submission" date="2012-02" db="EMBL/GenBank/DDBJ databases">
        <title>The Genome Sequence of Bacteroides fragilis CL07T12C05.</title>
        <authorList>
            <consortium name="The Broad Institute Genome Sequencing Platform"/>
            <person name="Earl A."/>
            <person name="Ward D."/>
            <person name="Feldgarden M."/>
            <person name="Gevers D."/>
            <person name="Zitomersky N.L."/>
            <person name="Coyne M.J."/>
            <person name="Comstock L.E."/>
            <person name="Young S.K."/>
            <person name="Zeng Q."/>
            <person name="Gargeya S."/>
            <person name="Fitzgerald M."/>
            <person name="Haas B."/>
            <person name="Abouelleil A."/>
            <person name="Alvarado L."/>
            <person name="Arachchi H.M."/>
            <person name="Berlin A."/>
            <person name="Chapman S.B."/>
            <person name="Gearin G."/>
            <person name="Goldberg J."/>
            <person name="Griggs A."/>
            <person name="Gujja S."/>
            <person name="Hansen M."/>
            <person name="Heiman D."/>
            <person name="Howarth C."/>
            <person name="Larimer J."/>
            <person name="Lui A."/>
            <person name="MacDonald P.J.P."/>
            <person name="McCowen C."/>
            <person name="Montmayeur A."/>
            <person name="Murphy C."/>
            <person name="Neiman D."/>
            <person name="Pearson M."/>
            <person name="Priest M."/>
            <person name="Roberts A."/>
            <person name="Saif S."/>
            <person name="Shea T."/>
            <person name="Sisk P."/>
            <person name="Stolte C."/>
            <person name="Sykes S."/>
            <person name="Wortman J."/>
            <person name="Nusbaum C."/>
            <person name="Birren B."/>
        </authorList>
    </citation>
    <scope>NUCLEOTIDE SEQUENCE [LARGE SCALE GENOMIC DNA]</scope>
    <source>
        <strain evidence="8 9">CL07T12C05</strain>
    </source>
</reference>
<feature type="transmembrane region" description="Helical" evidence="7">
    <location>
        <begin position="20"/>
        <end position="43"/>
    </location>
</feature>
<proteinExistence type="inferred from homology"/>
<keyword evidence="5 7" id="KW-1133">Transmembrane helix</keyword>
<name>A0A0E2B0S6_BACFG</name>
<evidence type="ECO:0000313" key="8">
    <source>
        <dbReference type="EMBL" id="EIY96141.1"/>
    </source>
</evidence>
<comment type="caution">
    <text evidence="8">The sequence shown here is derived from an EMBL/GenBank/DDBJ whole genome shotgun (WGS) entry which is preliminary data.</text>
</comment>
<dbReference type="PANTHER" id="PTHR30250:SF10">
    <property type="entry name" value="LIPOPOLYSACCHARIDE BIOSYNTHESIS PROTEIN WZXC"/>
    <property type="match status" value="1"/>
</dbReference>
<feature type="transmembrane region" description="Helical" evidence="7">
    <location>
        <begin position="90"/>
        <end position="111"/>
    </location>
</feature>
<dbReference type="Pfam" id="PF13440">
    <property type="entry name" value="Polysacc_synt_3"/>
    <property type="match status" value="1"/>
</dbReference>
<keyword evidence="3" id="KW-1003">Cell membrane</keyword>
<dbReference type="PANTHER" id="PTHR30250">
    <property type="entry name" value="PST FAMILY PREDICTED COLANIC ACID TRANSPORTER"/>
    <property type="match status" value="1"/>
</dbReference>
<comment type="subcellular location">
    <subcellularLocation>
        <location evidence="1">Cell membrane</location>
        <topology evidence="1">Multi-pass membrane protein</topology>
    </subcellularLocation>
</comment>
<gene>
    <name evidence="8" type="ORF">HMPREF1056_02029</name>
</gene>
<dbReference type="HOGENOM" id="CLU_026911_2_1_10"/>
<dbReference type="CDD" id="cd13127">
    <property type="entry name" value="MATE_tuaB_like"/>
    <property type="match status" value="1"/>
</dbReference>
<feature type="transmembrane region" description="Helical" evidence="7">
    <location>
        <begin position="294"/>
        <end position="313"/>
    </location>
</feature>
<evidence type="ECO:0000256" key="5">
    <source>
        <dbReference type="ARBA" id="ARBA00022989"/>
    </source>
</evidence>
<evidence type="ECO:0000256" key="2">
    <source>
        <dbReference type="ARBA" id="ARBA00007430"/>
    </source>
</evidence>
<feature type="transmembrane region" description="Helical" evidence="7">
    <location>
        <begin position="117"/>
        <end position="143"/>
    </location>
</feature>
<sequence length="492" mass="54980">MTKTNPMSSIKQQLLSGVFYTALAKYSGIIVSLVVAGVLARLISPDDFGIMAVATVIIAFFNLFTDVGLSPAIIQHKDLTTENLSDLFSFTIWTGIGLSLLFAAASCPIAAYYDRDILRILCQLLAINLFFASATIVPNALFYRNKEFKFIALRSFVIQLIAGAAAVTAALCGAELYALVIGPILSGILIFIISIRHYPQHLRLTLGRNVLRQIFSYSAYQFLFNIICYFSRNLDKLLIGKYMGMSSLGYYEKSYRLMMLPLQNITQVITPVMHPIFSDYQNDLERLASGYERIVRFLAFIGLPLSVLLYFTASEVTLIIFGDQWMPSIPIFQILTLSVGIQIILSSSGSIFQAAGDTKSLFICGLFSSALNVTGILLGIFWFGTLEAVAICITITFTVNFIQCYWMMYRITLHRSLRHLTIQLVSPFIVSILLIAVLYPLNLLTREGNIFMTLIVKSIIFFCIFGCYIQLTGEYNIIGKVNSIINKHKSRT</sequence>
<feature type="transmembrane region" description="Helical" evidence="7">
    <location>
        <begin position="325"/>
        <end position="348"/>
    </location>
</feature>
<feature type="transmembrane region" description="Helical" evidence="7">
    <location>
        <begin position="176"/>
        <end position="193"/>
    </location>
</feature>
<feature type="transmembrane region" description="Helical" evidence="7">
    <location>
        <begin position="150"/>
        <end position="170"/>
    </location>
</feature>
<feature type="transmembrane region" description="Helical" evidence="7">
    <location>
        <begin position="360"/>
        <end position="382"/>
    </location>
</feature>
<feature type="transmembrane region" description="Helical" evidence="7">
    <location>
        <begin position="451"/>
        <end position="471"/>
    </location>
</feature>
<evidence type="ECO:0000256" key="1">
    <source>
        <dbReference type="ARBA" id="ARBA00004651"/>
    </source>
</evidence>
<dbReference type="EMBL" id="AGXN01000012">
    <property type="protein sequence ID" value="EIY96141.1"/>
    <property type="molecule type" value="Genomic_DNA"/>
</dbReference>
<keyword evidence="4 7" id="KW-0812">Transmembrane</keyword>
<feature type="transmembrane region" description="Helical" evidence="7">
    <location>
        <begin position="420"/>
        <end position="439"/>
    </location>
</feature>
<evidence type="ECO:0000256" key="7">
    <source>
        <dbReference type="SAM" id="Phobius"/>
    </source>
</evidence>
<evidence type="ECO:0000256" key="4">
    <source>
        <dbReference type="ARBA" id="ARBA00022692"/>
    </source>
</evidence>
<dbReference type="InterPro" id="IPR050833">
    <property type="entry name" value="Poly_Biosynth_Transport"/>
</dbReference>
<feature type="transmembrane region" description="Helical" evidence="7">
    <location>
        <begin position="388"/>
        <end position="408"/>
    </location>
</feature>
<dbReference type="Proteomes" id="UP000003879">
    <property type="component" value="Unassembled WGS sequence"/>
</dbReference>
<comment type="similarity">
    <text evidence="2">Belongs to the polysaccharide synthase family.</text>
</comment>
<feature type="transmembrane region" description="Helical" evidence="7">
    <location>
        <begin position="49"/>
        <end position="69"/>
    </location>
</feature>
<evidence type="ECO:0000256" key="6">
    <source>
        <dbReference type="ARBA" id="ARBA00023136"/>
    </source>
</evidence>
<accession>A0A0E2B0S6</accession>
<organism evidence="8 9">
    <name type="scientific">Bacteroides fragilis CL07T12C05</name>
    <dbReference type="NCBI Taxonomy" id="997883"/>
    <lineage>
        <taxon>Bacteria</taxon>
        <taxon>Pseudomonadati</taxon>
        <taxon>Bacteroidota</taxon>
        <taxon>Bacteroidia</taxon>
        <taxon>Bacteroidales</taxon>
        <taxon>Bacteroidaceae</taxon>
        <taxon>Bacteroides</taxon>
    </lineage>
</organism>
<dbReference type="AlphaFoldDB" id="A0A0E2B0S6"/>
<evidence type="ECO:0000313" key="9">
    <source>
        <dbReference type="Proteomes" id="UP000003879"/>
    </source>
</evidence>
<evidence type="ECO:0000256" key="3">
    <source>
        <dbReference type="ARBA" id="ARBA00022475"/>
    </source>
</evidence>
<dbReference type="GO" id="GO:0005886">
    <property type="term" value="C:plasma membrane"/>
    <property type="evidence" value="ECO:0007669"/>
    <property type="project" value="UniProtKB-SubCell"/>
</dbReference>